<evidence type="ECO:0000259" key="7">
    <source>
        <dbReference type="Pfam" id="PF07195"/>
    </source>
</evidence>
<protein>
    <recommendedName>
        <fullName evidence="5">Flagellar hook-associated protein 2</fullName>
        <shortName evidence="5">HAP2</shortName>
    </recommendedName>
    <alternativeName>
        <fullName evidence="5">Flagellar cap protein</fullName>
    </alternativeName>
</protein>
<evidence type="ECO:0000256" key="1">
    <source>
        <dbReference type="ARBA" id="ARBA00009764"/>
    </source>
</evidence>
<reference evidence="8" key="1">
    <citation type="submission" date="2024-05" db="EMBL/GenBank/DDBJ databases">
        <title>Metabacillus sp. nov., isolated from the rhizosphere soil of tomato plants.</title>
        <authorList>
            <person name="Ma R."/>
        </authorList>
    </citation>
    <scope>NUCLEOTIDE SEQUENCE</scope>
    <source>
        <strain evidence="8">DBTR6</strain>
    </source>
</reference>
<comment type="function">
    <text evidence="5">Required for morphogenesis and for the elongation of the flagellar filament by facilitating polymerization of the flagellin monomers at the tip of growing filament. Forms a capping structure, which prevents flagellin subunits (transported through the central channel of the flagellum) from leaking out without polymerization at the distal end.</text>
</comment>
<feature type="domain" description="Flagellar hook-associated protein 2 N-terminal" evidence="6">
    <location>
        <begin position="11"/>
        <end position="107"/>
    </location>
</feature>
<dbReference type="EMBL" id="JAIQUM010000047">
    <property type="protein sequence ID" value="MBZ5752148.1"/>
    <property type="molecule type" value="Genomic_DNA"/>
</dbReference>
<proteinExistence type="inferred from homology"/>
<evidence type="ECO:0000313" key="9">
    <source>
        <dbReference type="Proteomes" id="UP001165287"/>
    </source>
</evidence>
<dbReference type="Pfam" id="PF07195">
    <property type="entry name" value="FliD_C"/>
    <property type="match status" value="1"/>
</dbReference>
<keyword evidence="8" id="KW-0282">Flagellum</keyword>
<comment type="subcellular location">
    <subcellularLocation>
        <location evidence="5">Secreted</location>
    </subcellularLocation>
    <subcellularLocation>
        <location evidence="5">Bacterial flagellum</location>
    </subcellularLocation>
</comment>
<comment type="subunit">
    <text evidence="2 5">Homopentamer.</text>
</comment>
<dbReference type="Pfam" id="PF02465">
    <property type="entry name" value="FliD_N"/>
    <property type="match status" value="1"/>
</dbReference>
<evidence type="ECO:0000259" key="6">
    <source>
        <dbReference type="Pfam" id="PF02465"/>
    </source>
</evidence>
<keyword evidence="8" id="KW-0966">Cell projection</keyword>
<accession>A0ABS7UVY7</accession>
<dbReference type="RefSeq" id="WP_224140610.1">
    <property type="nucleotide sequence ID" value="NZ_JAIQUM010000047.1"/>
</dbReference>
<keyword evidence="9" id="KW-1185">Reference proteome</keyword>
<evidence type="ECO:0000256" key="3">
    <source>
        <dbReference type="ARBA" id="ARBA00023054"/>
    </source>
</evidence>
<comment type="similarity">
    <text evidence="1 5">Belongs to the FliD family.</text>
</comment>
<dbReference type="NCBIfam" id="NF005833">
    <property type="entry name" value="PRK07737.1"/>
    <property type="match status" value="1"/>
</dbReference>
<dbReference type="InterPro" id="IPR010809">
    <property type="entry name" value="FliD_C"/>
</dbReference>
<keyword evidence="3" id="KW-0175">Coiled coil</keyword>
<gene>
    <name evidence="8" type="ORF">K9V48_18300</name>
</gene>
<comment type="caution">
    <text evidence="8">The sequence shown here is derived from an EMBL/GenBank/DDBJ whole genome shotgun (WGS) entry which is preliminary data.</text>
</comment>
<evidence type="ECO:0000313" key="8">
    <source>
        <dbReference type="EMBL" id="MBZ5752148.1"/>
    </source>
</evidence>
<evidence type="ECO:0000256" key="5">
    <source>
        <dbReference type="RuleBase" id="RU362066"/>
    </source>
</evidence>
<dbReference type="InterPro" id="IPR040026">
    <property type="entry name" value="FliD"/>
</dbReference>
<name>A0ABS7UVY7_9BACI</name>
<keyword evidence="4 5" id="KW-0975">Bacterial flagellum</keyword>
<feature type="domain" description="Flagellar hook-associated protein 2 C-terminal" evidence="7">
    <location>
        <begin position="224"/>
        <end position="483"/>
    </location>
</feature>
<keyword evidence="5" id="KW-0964">Secreted</keyword>
<evidence type="ECO:0000256" key="4">
    <source>
        <dbReference type="ARBA" id="ARBA00023143"/>
    </source>
</evidence>
<dbReference type="PANTHER" id="PTHR30288">
    <property type="entry name" value="FLAGELLAR CAP/ASSEMBLY PROTEIN FLID"/>
    <property type="match status" value="1"/>
</dbReference>
<dbReference type="Proteomes" id="UP001165287">
    <property type="component" value="Unassembled WGS sequence"/>
</dbReference>
<keyword evidence="8" id="KW-0969">Cilium</keyword>
<dbReference type="PANTHER" id="PTHR30288:SF0">
    <property type="entry name" value="FLAGELLAR HOOK-ASSOCIATED PROTEIN 2"/>
    <property type="match status" value="1"/>
</dbReference>
<sequence length="494" mass="55195">MAGLRIGGLASGMDTDSIVFELMKAERLPLNKLTQNKQLLEWQRDDYREMNKLLQDFDKFIFDNMTLQSNLIKKKVTSSDTSAVTATANSSAANINTKISVTQTAKSATWISTKETTFMSGAQSTLNLMVTNGDGTTTDNIELVIEATDTVDDVLSKLSKKTELGISAFRDSETGKVVMTKKDTGENASIKLNDEVTASVFRSLGFEDALAENELNVGAEGSKGQNAKFSINGLSTSRTINTFTIDNVTYTLHKENSEATIALSNDTDNMVDKIVQFVNKYNEMLEKINGKLTEERYRSYQPLSTEEQESMTEKQVEQWEERAKSGLIKNDSILSSGLSKMRNDFYSPVSGTAVNSDYSQLTQIGIKTSSNYLEKGKLIIDEAKLREAVEKDPHAVFQLFNASGTTTEEKGIARRVRDTISGTIKNIEQKAGKATFTNQQYMIGRNLTNINTQIDRFEDRLTKIEDRYWRQFTAMEKAIQQSNSQMSYLMQSFA</sequence>
<dbReference type="InterPro" id="IPR003481">
    <property type="entry name" value="FliD_N"/>
</dbReference>
<evidence type="ECO:0000256" key="2">
    <source>
        <dbReference type="ARBA" id="ARBA00011255"/>
    </source>
</evidence>
<organism evidence="8 9">
    <name type="scientific">Metabacillus rhizolycopersici</name>
    <dbReference type="NCBI Taxonomy" id="2875709"/>
    <lineage>
        <taxon>Bacteria</taxon>
        <taxon>Bacillati</taxon>
        <taxon>Bacillota</taxon>
        <taxon>Bacilli</taxon>
        <taxon>Bacillales</taxon>
        <taxon>Bacillaceae</taxon>
        <taxon>Metabacillus</taxon>
    </lineage>
</organism>